<dbReference type="InParanoid" id="G3H5S5"/>
<feature type="region of interest" description="Disordered" evidence="1">
    <location>
        <begin position="67"/>
        <end position="110"/>
    </location>
</feature>
<evidence type="ECO:0000313" key="2">
    <source>
        <dbReference type="EMBL" id="EGW05243.1"/>
    </source>
</evidence>
<protein>
    <submittedName>
        <fullName evidence="2">Uncharacterized protein</fullName>
    </submittedName>
</protein>
<evidence type="ECO:0000256" key="1">
    <source>
        <dbReference type="SAM" id="MobiDB-lite"/>
    </source>
</evidence>
<reference evidence="3" key="1">
    <citation type="journal article" date="2011" name="Nat. Biotechnol.">
        <title>The genomic sequence of the Chinese hamster ovary (CHO)-K1 cell line.</title>
        <authorList>
            <person name="Xu X."/>
            <person name="Nagarajan H."/>
            <person name="Lewis N.E."/>
            <person name="Pan S."/>
            <person name="Cai Z."/>
            <person name="Liu X."/>
            <person name="Chen W."/>
            <person name="Xie M."/>
            <person name="Wang W."/>
            <person name="Hammond S."/>
            <person name="Andersen M.R."/>
            <person name="Neff N."/>
            <person name="Passarelli B."/>
            <person name="Koh W."/>
            <person name="Fan H.C."/>
            <person name="Wang J."/>
            <person name="Gui Y."/>
            <person name="Lee K.H."/>
            <person name="Betenbaugh M.J."/>
            <person name="Quake S.R."/>
            <person name="Famili I."/>
            <person name="Palsson B.O."/>
            <person name="Wang J."/>
        </authorList>
    </citation>
    <scope>NUCLEOTIDE SEQUENCE [LARGE SCALE GENOMIC DNA]</scope>
    <source>
        <strain evidence="3">CHO K1 cell line</strain>
    </source>
</reference>
<dbReference type="PaxDb" id="10029-XP_007615558.1"/>
<gene>
    <name evidence="2" type="ORF">I79_005665</name>
</gene>
<accession>G3H5S5</accession>
<sequence>MGVVGPNPQPFGSVPPVRGLQYYYSSSSASLQVCGWDEWRSAGLEKVEDNATRDSFRFRIYTRRLRRSRELQHGPESHRTEPRQASKQTHRARGASRGWLCRSRLSPNGR</sequence>
<evidence type="ECO:0000313" key="3">
    <source>
        <dbReference type="Proteomes" id="UP000001075"/>
    </source>
</evidence>
<organism evidence="2 3">
    <name type="scientific">Cricetulus griseus</name>
    <name type="common">Chinese hamster</name>
    <name type="synonym">Cricetulus barabensis griseus</name>
    <dbReference type="NCBI Taxonomy" id="10029"/>
    <lineage>
        <taxon>Eukaryota</taxon>
        <taxon>Metazoa</taxon>
        <taxon>Chordata</taxon>
        <taxon>Craniata</taxon>
        <taxon>Vertebrata</taxon>
        <taxon>Euteleostomi</taxon>
        <taxon>Mammalia</taxon>
        <taxon>Eutheria</taxon>
        <taxon>Euarchontoglires</taxon>
        <taxon>Glires</taxon>
        <taxon>Rodentia</taxon>
        <taxon>Myomorpha</taxon>
        <taxon>Muroidea</taxon>
        <taxon>Cricetidae</taxon>
        <taxon>Cricetinae</taxon>
        <taxon>Cricetulus</taxon>
    </lineage>
</organism>
<feature type="compositionally biased region" description="Basic and acidic residues" evidence="1">
    <location>
        <begin position="68"/>
        <end position="84"/>
    </location>
</feature>
<proteinExistence type="predicted"/>
<dbReference type="Proteomes" id="UP000001075">
    <property type="component" value="Unassembled WGS sequence"/>
</dbReference>
<dbReference type="AlphaFoldDB" id="G3H5S5"/>
<dbReference type="EMBL" id="JH000166">
    <property type="protein sequence ID" value="EGW05243.1"/>
    <property type="molecule type" value="Genomic_DNA"/>
</dbReference>
<name>G3H5S5_CRIGR</name>